<evidence type="ECO:0008006" key="3">
    <source>
        <dbReference type="Google" id="ProtNLM"/>
    </source>
</evidence>
<organism evidence="1 2">
    <name type="scientific">Silvanigrella aquatica</name>
    <dbReference type="NCBI Taxonomy" id="1915309"/>
    <lineage>
        <taxon>Bacteria</taxon>
        <taxon>Pseudomonadati</taxon>
        <taxon>Bdellovibrionota</taxon>
        <taxon>Oligoflexia</taxon>
        <taxon>Silvanigrellales</taxon>
        <taxon>Silvanigrellaceae</taxon>
        <taxon>Silvanigrella</taxon>
    </lineage>
</organism>
<reference evidence="1 2" key="1">
    <citation type="submission" date="2016-10" db="EMBL/GenBank/DDBJ databases">
        <title>Silvanigrella aquatica sp. nov., isolated from a freshwater lake located in the Black Forest, Germany, description of Silvanigrellaceae fam. nov., Silvanigrellales ord. nov., reclassification of the order Bdellovibrionales in the class Oligoflexia, reclassification of the families Bacteriovoracaceae and Halobacteriovoraceae in the new order Bacteriovoracales ord. nov., and reclassification of the family Pseudobacteriovoracaceae in the order Oligoflexiales.</title>
        <authorList>
            <person name="Hahn M.W."/>
            <person name="Schmidt J."/>
            <person name="Koll U."/>
            <person name="Rohde M."/>
            <person name="Verbag S."/>
            <person name="Pitt A."/>
            <person name="Nakai R."/>
            <person name="Naganuma T."/>
            <person name="Lang E."/>
        </authorList>
    </citation>
    <scope>NUCLEOTIDE SEQUENCE [LARGE SCALE GENOMIC DNA]</scope>
    <source>
        <strain evidence="1 2">MWH-Nonnen-W8red</strain>
    </source>
</reference>
<accession>A0A1L4CWT8</accession>
<dbReference type="OrthoDB" id="5289915at2"/>
<dbReference type="EMBL" id="CP017834">
    <property type="protein sequence ID" value="APJ02408.1"/>
    <property type="molecule type" value="Genomic_DNA"/>
</dbReference>
<keyword evidence="2" id="KW-1185">Reference proteome</keyword>
<proteinExistence type="predicted"/>
<dbReference type="STRING" id="1915309.AXG55_00030"/>
<dbReference type="PROSITE" id="PS51257">
    <property type="entry name" value="PROKAR_LIPOPROTEIN"/>
    <property type="match status" value="1"/>
</dbReference>
<name>A0A1L4CWT8_9BACT</name>
<dbReference type="RefSeq" id="WP_148696108.1">
    <property type="nucleotide sequence ID" value="NZ_CP017834.1"/>
</dbReference>
<dbReference type="AlphaFoldDB" id="A0A1L4CWT8"/>
<protein>
    <recommendedName>
        <fullName evidence="3">Lipoprotein</fullName>
    </recommendedName>
</protein>
<evidence type="ECO:0000313" key="1">
    <source>
        <dbReference type="EMBL" id="APJ02408.1"/>
    </source>
</evidence>
<sequence length="623" mass="66276">MKKFLIVSFVSFLTGLFFFISCGRRPLAPPIGNNLSFPGAMAALNSNNFLLLNTSANGDYSDGSIQTYTVDNSGNATLSNVLSIPAHATEFAVSNDSKLVALSFDSSYTTTQVQFYNYTSSTNPTSLPNITLNLPSSNGKQSVKKLGIFKRSGDSSYYVYGTILTFQNDDNTGGNVPPRTFLAKVASNFSTSQLLFVLSYGLNDPSSLAQQSSSLNSAISSNVVQYTFGSIAPTYDATHDLFIAFPTGTIGGYNGSINEYPGLPNPLTYFSGKTNGNVTLCNGKNCQIQPDYRSTSMIVVDLNALITSGNPLNNSAFFVPLGWNQNGMPYASVSKGTSIIDPNNTSNSDKNSFTFQTGFWSSYWANTPNNGAGAVGCFTTAASSNSNQYTVLGDNTLFVVKSGTNGGNDLSSNDGKVGNGNEVMALTGLDILKANINSIRASRGGVISSGESDFVNISKYQIIDPYNTIYNPTLKSSWLIGDSSTQNAGPLTPFMYSRTSNVSNFDTTPTGIGNMSVLNFGSNQCLPYWARNTAVSGSMGRDSAWLTANPVALAQGSNSTYPKLNNDPTQPSVFAFPTASGAQTCTDVFAGTTSTPKIFCVNYLNSSITRYSVSQSSTVFTSY</sequence>
<gene>
    <name evidence="1" type="ORF">AXG55_00030</name>
</gene>
<dbReference type="Proteomes" id="UP000184731">
    <property type="component" value="Chromosome"/>
</dbReference>
<dbReference type="KEGG" id="saqi:AXG55_00030"/>
<evidence type="ECO:0000313" key="2">
    <source>
        <dbReference type="Proteomes" id="UP000184731"/>
    </source>
</evidence>